<dbReference type="STRING" id="83767.SAMN05660652_01304"/>
<dbReference type="EMBL" id="FNCY01000004">
    <property type="protein sequence ID" value="SDH16853.1"/>
    <property type="molecule type" value="Genomic_DNA"/>
</dbReference>
<proteinExistence type="predicted"/>
<dbReference type="SUPFAM" id="SSF52151">
    <property type="entry name" value="FabD/lysophospholipase-like"/>
    <property type="match status" value="1"/>
</dbReference>
<dbReference type="Proteomes" id="UP000198607">
    <property type="component" value="Unassembled WGS sequence"/>
</dbReference>
<name>A0A1G8A7J6_9RHOO</name>
<reference evidence="2 3" key="1">
    <citation type="submission" date="2016-10" db="EMBL/GenBank/DDBJ databases">
        <authorList>
            <person name="de Groot N.N."/>
        </authorList>
    </citation>
    <scope>NUCLEOTIDE SEQUENCE [LARGE SCALE GENOMIC DNA]</scope>
    <source>
        <strain evidence="2 3">DSM 5885</strain>
    </source>
</reference>
<keyword evidence="3" id="KW-1185">Reference proteome</keyword>
<feature type="region of interest" description="Disordered" evidence="1">
    <location>
        <begin position="241"/>
        <end position="261"/>
    </location>
</feature>
<protein>
    <submittedName>
        <fullName evidence="2">Patatin-like phospholipase</fullName>
    </submittedName>
</protein>
<evidence type="ECO:0000313" key="3">
    <source>
        <dbReference type="Proteomes" id="UP000198607"/>
    </source>
</evidence>
<dbReference type="RefSeq" id="WP_091935619.1">
    <property type="nucleotide sequence ID" value="NZ_FNCY01000004.1"/>
</dbReference>
<dbReference type="GO" id="GO:0005829">
    <property type="term" value="C:cytosol"/>
    <property type="evidence" value="ECO:0007669"/>
    <property type="project" value="TreeGrafter"/>
</dbReference>
<dbReference type="Gene3D" id="3.40.1090.10">
    <property type="entry name" value="Cytosolic phospholipase A2 catalytic domain"/>
    <property type="match status" value="1"/>
</dbReference>
<dbReference type="OrthoDB" id="8541087at2"/>
<dbReference type="AlphaFoldDB" id="A0A1G8A7J6"/>
<evidence type="ECO:0000256" key="1">
    <source>
        <dbReference type="SAM" id="MobiDB-lite"/>
    </source>
</evidence>
<sequence>MRQKHHSNTAVRHAAFHPATLVAIAVLSNGCASVNLADRAYDAASFQFVRQANERPLDPDRYFAHEYAYINTRRGDATIGSRPSHLLGLTMSGGGIRSAAFHQGLLAGLHSARPQARTLLEQVDYISSVSGGSWANGFYWSNGADDDHVFHCLDAFAATGTSAPGCTGPLAGLRDRQALHWLPINEDGKIEERKLMWEEDIVESYLGDCNFVFGESELSRLQSECARKSLRRPYPIFNSTHSASGEASSREQFPFESTPDHQGTLIDDEAPGFFLRSGDARFLWQYINWQRSIFGGEKDIPGSTLSLMLAHSSGVVGAGVPFLLQYDFRLRFREDNGRQAAIEGLRPVYHLTDGGKSDNLGLLPLLERGVETIVVSQIGKEKRHATARAQGDFDDLILAARQAEKLLGCTFRSDWHRTGLAPVISTGYRCPHARGRLVLIRPTLENVAAFMARLQRSHPALHEEVVTIDADTDEDDRFPETPTFRMHYPPALIRAYYLLGRHLAETAVADALREPEMVTLKR</sequence>
<dbReference type="InterPro" id="IPR016035">
    <property type="entry name" value="Acyl_Trfase/lysoPLipase"/>
</dbReference>
<evidence type="ECO:0000313" key="2">
    <source>
        <dbReference type="EMBL" id="SDH16853.1"/>
    </source>
</evidence>
<organism evidence="2 3">
    <name type="scientific">Propionivibrio dicarboxylicus</name>
    <dbReference type="NCBI Taxonomy" id="83767"/>
    <lineage>
        <taxon>Bacteria</taxon>
        <taxon>Pseudomonadati</taxon>
        <taxon>Pseudomonadota</taxon>
        <taxon>Betaproteobacteria</taxon>
        <taxon>Rhodocyclales</taxon>
        <taxon>Rhodocyclaceae</taxon>
        <taxon>Propionivibrio</taxon>
    </lineage>
</organism>
<feature type="compositionally biased region" description="Polar residues" evidence="1">
    <location>
        <begin position="241"/>
        <end position="251"/>
    </location>
</feature>
<accession>A0A1G8A7J6</accession>
<dbReference type="GO" id="GO:0004623">
    <property type="term" value="F:phospholipase A2 activity"/>
    <property type="evidence" value="ECO:0007669"/>
    <property type="project" value="TreeGrafter"/>
</dbReference>
<gene>
    <name evidence="2" type="ORF">SAMN05660652_01304</name>
</gene>
<dbReference type="PANTHER" id="PTHR10728">
    <property type="entry name" value="CYTOSOLIC PHOSPHOLIPASE A2"/>
    <property type="match status" value="1"/>
</dbReference>
<dbReference type="GO" id="GO:0046475">
    <property type="term" value="P:glycerophospholipid catabolic process"/>
    <property type="evidence" value="ECO:0007669"/>
    <property type="project" value="TreeGrafter"/>
</dbReference>
<dbReference type="PANTHER" id="PTHR10728:SF40">
    <property type="entry name" value="PATATIN FAMILY PROTEIN"/>
    <property type="match status" value="1"/>
</dbReference>